<sequence>MSRALRAGLGWAALAVVVVLVALTVWAAGRDSTVGDHLRNPDDRSPVGSLALAEVLRAQGVDVQVTRSFWETEDAVSLYSDTTVLVDDDWWVLTPEAYGELAHIADHFLLVLPNDDALAALAPGVEYAGFTGGELSASCELPAAARAERIEAAGDAYRVDADAVGCFPNEAGDGYSLVRADYETREVTVLGAADLLRNDTITGSGNAALALGLLGERRHLVWYQPDFDDYSWEPEGSLASRQADWFAPLVVLVLLVGVAAAVWRGRRMGPVVVEDLPVEVRSSETMDGRARLYERGGSRNHALGTLRSATVARLARTLGLARTATLDEVIATTAATTGRDPNVVDALLRSATASDDRSLVRLSDELLRLERDVARDVTPR</sequence>
<dbReference type="InterPro" id="IPR025646">
    <property type="entry name" value="DUF4350"/>
</dbReference>
<feature type="transmembrane region" description="Helical" evidence="1">
    <location>
        <begin position="245"/>
        <end position="263"/>
    </location>
</feature>
<evidence type="ECO:0000313" key="4">
    <source>
        <dbReference type="Proteomes" id="UP000278886"/>
    </source>
</evidence>
<dbReference type="RefSeq" id="WP_120761515.1">
    <property type="nucleotide sequence ID" value="NZ_CP032630.1"/>
</dbReference>
<evidence type="ECO:0000256" key="1">
    <source>
        <dbReference type="SAM" id="Phobius"/>
    </source>
</evidence>
<keyword evidence="1" id="KW-1133">Transmembrane helix</keyword>
<accession>A0A387B0Y8</accession>
<reference evidence="4" key="1">
    <citation type="submission" date="2018-09" db="EMBL/GenBank/DDBJ databases">
        <title>Genome sequencing of strain 2DFWR-13.</title>
        <authorList>
            <person name="Heo J."/>
            <person name="Kim S.-J."/>
            <person name="Kwon S.-W."/>
        </authorList>
    </citation>
    <scope>NUCLEOTIDE SEQUENCE [LARGE SCALE GENOMIC DNA]</scope>
    <source>
        <strain evidence="4">2DFWR-13</strain>
    </source>
</reference>
<gene>
    <name evidence="3" type="ORF">D7I47_02160</name>
</gene>
<protein>
    <submittedName>
        <fullName evidence="3">DUF4350 domain-containing protein</fullName>
    </submittedName>
</protein>
<dbReference type="AlphaFoldDB" id="A0A387B0Y8"/>
<keyword evidence="1" id="KW-0812">Transmembrane</keyword>
<dbReference type="Pfam" id="PF14258">
    <property type="entry name" value="DUF4350"/>
    <property type="match status" value="1"/>
</dbReference>
<name>A0A387B0Y8_9MICO</name>
<dbReference type="KEGG" id="lyd:D7I47_02160"/>
<evidence type="ECO:0000313" key="3">
    <source>
        <dbReference type="EMBL" id="AYF97164.1"/>
    </source>
</evidence>
<keyword evidence="1" id="KW-0472">Membrane</keyword>
<keyword evidence="4" id="KW-1185">Reference proteome</keyword>
<dbReference type="EMBL" id="CP032630">
    <property type="protein sequence ID" value="AYF97164.1"/>
    <property type="molecule type" value="Genomic_DNA"/>
</dbReference>
<feature type="domain" description="DUF4350" evidence="2">
    <location>
        <begin position="41"/>
        <end position="214"/>
    </location>
</feature>
<proteinExistence type="predicted"/>
<dbReference type="OrthoDB" id="5241668at2"/>
<organism evidence="3 4">
    <name type="scientific">Protaetiibacter intestinalis</name>
    <dbReference type="NCBI Taxonomy" id="2419774"/>
    <lineage>
        <taxon>Bacteria</taxon>
        <taxon>Bacillati</taxon>
        <taxon>Actinomycetota</taxon>
        <taxon>Actinomycetes</taxon>
        <taxon>Micrococcales</taxon>
        <taxon>Microbacteriaceae</taxon>
        <taxon>Protaetiibacter</taxon>
    </lineage>
</organism>
<evidence type="ECO:0000259" key="2">
    <source>
        <dbReference type="Pfam" id="PF14258"/>
    </source>
</evidence>
<dbReference type="Proteomes" id="UP000278886">
    <property type="component" value="Chromosome"/>
</dbReference>